<evidence type="ECO:0000313" key="3">
    <source>
        <dbReference type="EMBL" id="OTF76781.1"/>
    </source>
</evidence>
<dbReference type="OrthoDB" id="5982503at2759"/>
<dbReference type="EMBL" id="MUJZ01035790">
    <property type="protein sequence ID" value="OTF76781.1"/>
    <property type="molecule type" value="Genomic_DNA"/>
</dbReference>
<keyword evidence="4" id="KW-1185">Reference proteome</keyword>
<gene>
    <name evidence="3" type="ORF">BLA29_012418</name>
</gene>
<proteinExistence type="predicted"/>
<organism evidence="3 4">
    <name type="scientific">Euroglyphus maynei</name>
    <name type="common">Mayne's house dust mite</name>
    <dbReference type="NCBI Taxonomy" id="6958"/>
    <lineage>
        <taxon>Eukaryota</taxon>
        <taxon>Metazoa</taxon>
        <taxon>Ecdysozoa</taxon>
        <taxon>Arthropoda</taxon>
        <taxon>Chelicerata</taxon>
        <taxon>Arachnida</taxon>
        <taxon>Acari</taxon>
        <taxon>Acariformes</taxon>
        <taxon>Sarcoptiformes</taxon>
        <taxon>Astigmata</taxon>
        <taxon>Psoroptidia</taxon>
        <taxon>Analgoidea</taxon>
        <taxon>Pyroglyphidae</taxon>
        <taxon>Pyroglyphinae</taxon>
        <taxon>Euroglyphus</taxon>
    </lineage>
</organism>
<feature type="compositionally biased region" description="Polar residues" evidence="2">
    <location>
        <begin position="1"/>
        <end position="12"/>
    </location>
</feature>
<dbReference type="Proteomes" id="UP000194236">
    <property type="component" value="Unassembled WGS sequence"/>
</dbReference>
<protein>
    <submittedName>
        <fullName evidence="3">Coiled-coil domain containing protein</fullName>
    </submittedName>
</protein>
<accession>A0A1Y3B7F7</accession>
<sequence>MKMNNKISTNNIKDPWPDTTRNNVEESKHCFDDNFDVDSVKNDELNANGLCLPDSQKYLNQLENRLQKLNSLIRKNRKN</sequence>
<name>A0A1Y3B7F7_EURMA</name>
<feature type="coiled-coil region" evidence="1">
    <location>
        <begin position="52"/>
        <end position="79"/>
    </location>
</feature>
<feature type="region of interest" description="Disordered" evidence="2">
    <location>
        <begin position="1"/>
        <end position="20"/>
    </location>
</feature>
<keyword evidence="1" id="KW-0175">Coiled coil</keyword>
<reference evidence="3 4" key="1">
    <citation type="submission" date="2017-03" db="EMBL/GenBank/DDBJ databases">
        <title>Genome Survey of Euroglyphus maynei.</title>
        <authorList>
            <person name="Arlian L.G."/>
            <person name="Morgan M.S."/>
            <person name="Rider S.D."/>
        </authorList>
    </citation>
    <scope>NUCLEOTIDE SEQUENCE [LARGE SCALE GENOMIC DNA]</scope>
    <source>
        <strain evidence="3">Arlian Lab</strain>
        <tissue evidence="3">Whole body</tissue>
    </source>
</reference>
<evidence type="ECO:0000256" key="2">
    <source>
        <dbReference type="SAM" id="MobiDB-lite"/>
    </source>
</evidence>
<evidence type="ECO:0000313" key="4">
    <source>
        <dbReference type="Proteomes" id="UP000194236"/>
    </source>
</evidence>
<evidence type="ECO:0000256" key="1">
    <source>
        <dbReference type="SAM" id="Coils"/>
    </source>
</evidence>
<dbReference type="AlphaFoldDB" id="A0A1Y3B7F7"/>
<comment type="caution">
    <text evidence="3">The sequence shown here is derived from an EMBL/GenBank/DDBJ whole genome shotgun (WGS) entry which is preliminary data.</text>
</comment>